<feature type="region of interest" description="Disordered" evidence="1">
    <location>
        <begin position="1"/>
        <end position="26"/>
    </location>
</feature>
<name>A0A918BIQ8_9ACTN</name>
<dbReference type="AlphaFoldDB" id="A0A918BIQ8"/>
<reference evidence="2" key="2">
    <citation type="submission" date="2020-09" db="EMBL/GenBank/DDBJ databases">
        <authorList>
            <person name="Sun Q."/>
            <person name="Ohkuma M."/>
        </authorList>
    </citation>
    <scope>NUCLEOTIDE SEQUENCE</scope>
    <source>
        <strain evidence="2">JCM 4403</strain>
    </source>
</reference>
<protein>
    <submittedName>
        <fullName evidence="2">Uncharacterized protein</fullName>
    </submittedName>
</protein>
<proteinExistence type="predicted"/>
<accession>A0A918BIQ8</accession>
<reference evidence="2" key="1">
    <citation type="journal article" date="2014" name="Int. J. Syst. Evol. Microbiol.">
        <title>Complete genome sequence of Corynebacterium casei LMG S-19264T (=DSM 44701T), isolated from a smear-ripened cheese.</title>
        <authorList>
            <consortium name="US DOE Joint Genome Institute (JGI-PGF)"/>
            <person name="Walter F."/>
            <person name="Albersmeier A."/>
            <person name="Kalinowski J."/>
            <person name="Ruckert C."/>
        </authorList>
    </citation>
    <scope>NUCLEOTIDE SEQUENCE</scope>
    <source>
        <strain evidence="2">JCM 4403</strain>
    </source>
</reference>
<sequence length="61" mass="5908">MGDQGVVDDVETHAVNSNRAPGPGVPAARQALRAAPHSFAGVKPAVGGKVGGTDGSDATDA</sequence>
<dbReference type="EMBL" id="BMTU01000003">
    <property type="protein sequence ID" value="GGQ71877.1"/>
    <property type="molecule type" value="Genomic_DNA"/>
</dbReference>
<evidence type="ECO:0000313" key="2">
    <source>
        <dbReference type="EMBL" id="GGQ71877.1"/>
    </source>
</evidence>
<evidence type="ECO:0000256" key="1">
    <source>
        <dbReference type="SAM" id="MobiDB-lite"/>
    </source>
</evidence>
<dbReference type="Proteomes" id="UP000656732">
    <property type="component" value="Unassembled WGS sequence"/>
</dbReference>
<keyword evidence="3" id="KW-1185">Reference proteome</keyword>
<feature type="region of interest" description="Disordered" evidence="1">
    <location>
        <begin position="39"/>
        <end position="61"/>
    </location>
</feature>
<evidence type="ECO:0000313" key="3">
    <source>
        <dbReference type="Proteomes" id="UP000656732"/>
    </source>
</evidence>
<gene>
    <name evidence="2" type="ORF">GCM10010280_17570</name>
</gene>
<comment type="caution">
    <text evidence="2">The sequence shown here is derived from an EMBL/GenBank/DDBJ whole genome shotgun (WGS) entry which is preliminary data.</text>
</comment>
<organism evidence="2 3">
    <name type="scientific">Streptomyces pilosus</name>
    <dbReference type="NCBI Taxonomy" id="28893"/>
    <lineage>
        <taxon>Bacteria</taxon>
        <taxon>Bacillati</taxon>
        <taxon>Actinomycetota</taxon>
        <taxon>Actinomycetes</taxon>
        <taxon>Kitasatosporales</taxon>
        <taxon>Streptomycetaceae</taxon>
        <taxon>Streptomyces</taxon>
    </lineage>
</organism>